<sequence length="70" mass="7962">MKVYFPGTAAYTCTPIKFKFLMIDISNHNLCRTEAFTIWPPNDNPWLIPNGNGTCNGSRSYAKKLTIHQL</sequence>
<organism evidence="1 2">
    <name type="scientific">Eutrema salsugineum</name>
    <name type="common">Saltwater cress</name>
    <name type="synonym">Sisymbrium salsugineum</name>
    <dbReference type="NCBI Taxonomy" id="72664"/>
    <lineage>
        <taxon>Eukaryota</taxon>
        <taxon>Viridiplantae</taxon>
        <taxon>Streptophyta</taxon>
        <taxon>Embryophyta</taxon>
        <taxon>Tracheophyta</taxon>
        <taxon>Spermatophyta</taxon>
        <taxon>Magnoliopsida</taxon>
        <taxon>eudicotyledons</taxon>
        <taxon>Gunneridae</taxon>
        <taxon>Pentapetalae</taxon>
        <taxon>rosids</taxon>
        <taxon>malvids</taxon>
        <taxon>Brassicales</taxon>
        <taxon>Brassicaceae</taxon>
        <taxon>Eutremeae</taxon>
        <taxon>Eutrema</taxon>
    </lineage>
</organism>
<dbReference type="Proteomes" id="UP000030689">
    <property type="component" value="Unassembled WGS sequence"/>
</dbReference>
<keyword evidence="2" id="KW-1185">Reference proteome</keyword>
<dbReference type="Gramene" id="ESQ42599">
    <property type="protein sequence ID" value="ESQ42599"/>
    <property type="gene ID" value="EUTSA_v10015207mg"/>
</dbReference>
<evidence type="ECO:0000313" key="1">
    <source>
        <dbReference type="EMBL" id="ESQ42599.1"/>
    </source>
</evidence>
<dbReference type="KEGG" id="eus:EUTSA_v10015207mg"/>
<dbReference type="AlphaFoldDB" id="V4LFW0"/>
<evidence type="ECO:0000313" key="2">
    <source>
        <dbReference type="Proteomes" id="UP000030689"/>
    </source>
</evidence>
<accession>V4LFW0</accession>
<proteinExistence type="predicted"/>
<reference evidence="1 2" key="1">
    <citation type="journal article" date="2013" name="Front. Plant Sci.">
        <title>The Reference Genome of the Halophytic Plant Eutrema salsugineum.</title>
        <authorList>
            <person name="Yang R."/>
            <person name="Jarvis D.E."/>
            <person name="Chen H."/>
            <person name="Beilstein M.A."/>
            <person name="Grimwood J."/>
            <person name="Jenkins J."/>
            <person name="Shu S."/>
            <person name="Prochnik S."/>
            <person name="Xin M."/>
            <person name="Ma C."/>
            <person name="Schmutz J."/>
            <person name="Wing R.A."/>
            <person name="Mitchell-Olds T."/>
            <person name="Schumaker K.S."/>
            <person name="Wang X."/>
        </authorList>
    </citation>
    <scope>NUCLEOTIDE SEQUENCE [LARGE SCALE GENOMIC DNA]</scope>
</reference>
<name>V4LFW0_EUTSA</name>
<protein>
    <submittedName>
        <fullName evidence="1">Uncharacterized protein</fullName>
    </submittedName>
</protein>
<dbReference type="EMBL" id="KI517464">
    <property type="protein sequence ID" value="ESQ42599.1"/>
    <property type="molecule type" value="Genomic_DNA"/>
</dbReference>
<gene>
    <name evidence="1" type="ORF">EUTSA_v10015207mg</name>
</gene>